<dbReference type="InterPro" id="IPR004358">
    <property type="entry name" value="Sig_transdc_His_kin-like_C"/>
</dbReference>
<keyword evidence="12" id="KW-1133">Transmembrane helix</keyword>
<dbReference type="InterPro" id="IPR031967">
    <property type="entry name" value="PhoR_single_Cache-like_dom"/>
</dbReference>
<reference evidence="16 17" key="1">
    <citation type="submission" date="2021-01" db="EMBL/GenBank/DDBJ databases">
        <title>Tumebacillus sp. strain ITR2 16S ribosomal RNA gene Genome sequencing and assembly.</title>
        <authorList>
            <person name="Kang M."/>
        </authorList>
    </citation>
    <scope>NUCLEOTIDE SEQUENCE [LARGE SCALE GENOMIC DNA]</scope>
    <source>
        <strain evidence="16 17">ITR2</strain>
    </source>
</reference>
<dbReference type="InterPro" id="IPR003660">
    <property type="entry name" value="HAMP_dom"/>
</dbReference>
<dbReference type="Pfam" id="PF02518">
    <property type="entry name" value="HATPase_c"/>
    <property type="match status" value="1"/>
</dbReference>
<keyword evidence="7" id="KW-0547">Nucleotide-binding</keyword>
<gene>
    <name evidence="16" type="ORF">JJB07_02485</name>
</gene>
<evidence type="ECO:0000256" key="9">
    <source>
        <dbReference type="ARBA" id="ARBA00022840"/>
    </source>
</evidence>
<evidence type="ECO:0000256" key="5">
    <source>
        <dbReference type="ARBA" id="ARBA00022553"/>
    </source>
</evidence>
<dbReference type="SUPFAM" id="SSF158472">
    <property type="entry name" value="HAMP domain-like"/>
    <property type="match status" value="1"/>
</dbReference>
<dbReference type="PROSITE" id="PS50885">
    <property type="entry name" value="HAMP"/>
    <property type="match status" value="1"/>
</dbReference>
<dbReference type="InterPro" id="IPR003594">
    <property type="entry name" value="HATPase_dom"/>
</dbReference>
<proteinExistence type="predicted"/>
<feature type="domain" description="HAMP" evidence="15">
    <location>
        <begin position="196"/>
        <end position="248"/>
    </location>
</feature>
<keyword evidence="5" id="KW-0597">Phosphoprotein</keyword>
<dbReference type="InterPro" id="IPR035965">
    <property type="entry name" value="PAS-like_dom_sf"/>
</dbReference>
<dbReference type="SUPFAM" id="SSF47384">
    <property type="entry name" value="Homodimeric domain of signal transducing histidine kinase"/>
    <property type="match status" value="1"/>
</dbReference>
<evidence type="ECO:0000256" key="6">
    <source>
        <dbReference type="ARBA" id="ARBA00022679"/>
    </source>
</evidence>
<dbReference type="InterPro" id="IPR036097">
    <property type="entry name" value="HisK_dim/P_sf"/>
</dbReference>
<dbReference type="PANTHER" id="PTHR45453">
    <property type="entry name" value="PHOSPHATE REGULON SENSOR PROTEIN PHOR"/>
    <property type="match status" value="1"/>
</dbReference>
<evidence type="ECO:0000259" key="15">
    <source>
        <dbReference type="PROSITE" id="PS50885"/>
    </source>
</evidence>
<dbReference type="Gene3D" id="6.10.340.10">
    <property type="match status" value="1"/>
</dbReference>
<dbReference type="Gene3D" id="1.10.287.130">
    <property type="match status" value="1"/>
</dbReference>
<evidence type="ECO:0000256" key="3">
    <source>
        <dbReference type="ARBA" id="ARBA00012438"/>
    </source>
</evidence>
<evidence type="ECO:0000256" key="12">
    <source>
        <dbReference type="SAM" id="Phobius"/>
    </source>
</evidence>
<keyword evidence="17" id="KW-1185">Reference proteome</keyword>
<comment type="caution">
    <text evidence="16">The sequence shown here is derived from an EMBL/GenBank/DDBJ whole genome shotgun (WGS) entry which is preliminary data.</text>
</comment>
<evidence type="ECO:0000256" key="10">
    <source>
        <dbReference type="ARBA" id="ARBA00023012"/>
    </source>
</evidence>
<organism evidence="16 17">
    <name type="scientific">Tumebacillus amylolyticus</name>
    <dbReference type="NCBI Taxonomy" id="2801339"/>
    <lineage>
        <taxon>Bacteria</taxon>
        <taxon>Bacillati</taxon>
        <taxon>Bacillota</taxon>
        <taxon>Bacilli</taxon>
        <taxon>Bacillales</taxon>
        <taxon>Alicyclobacillaceae</taxon>
        <taxon>Tumebacillus</taxon>
    </lineage>
</organism>
<evidence type="ECO:0000259" key="13">
    <source>
        <dbReference type="PROSITE" id="PS50109"/>
    </source>
</evidence>
<evidence type="ECO:0000256" key="1">
    <source>
        <dbReference type="ARBA" id="ARBA00000085"/>
    </source>
</evidence>
<dbReference type="InterPro" id="IPR005467">
    <property type="entry name" value="His_kinase_dom"/>
</dbReference>
<keyword evidence="12" id="KW-0812">Transmembrane</keyword>
<feature type="transmembrane region" description="Helical" evidence="12">
    <location>
        <begin position="12"/>
        <end position="34"/>
    </location>
</feature>
<dbReference type="Pfam" id="PF00672">
    <property type="entry name" value="HAMP"/>
    <property type="match status" value="1"/>
</dbReference>
<sequence>MRKLRGIRGRIVLTYVVLIGLALSVFGVYTLQFIEKMYMDSMQDRVKEETSLLAKWVVPYLNVNQDTRTFEDLHDIVSRTSLETGGRVTILDTKGNVLVDSRLDSDSSENQLQLPEVSAAVHGTTGTNVRKAPYTQFNMFYLAVPVLDDDGPIAVVRMAVPLEVAHDTLTWLWGRIGLSLLIVAVLASLFGLRFAHGIAAPIEAITNTTRKIAKGAFDERIYQRGRDELGVMADSINAMAARLSDQIEDLTQQKGKVEGILTHLVSGVFVVDRSGRVTMVNPAAEKLIGIKADDVMQKWHWEAGGNFGLSSLIDEAILVGTEQMKEVTFFKPVERTVEVYISPIQSNYNRIAGAVVLMHDVSDWRRLERMRSEFVANVSHELRTPITAVRGFAETLLDGAMDNPEISKQFLQIILDESTRLTRLINELLELSKIESGHIQFHYGPVDLVKLAERTVLRYRHQAEQAGVTLRFEMPASGVEFEADGDRVSQVLINLLGNAIAYTPSGGNVTVHVEDAGEEVLIQVCDTGIGIPEEDLPRLFERFYRVDKARARRSGGTGLGLSIVKHIVEGHHGRVEVSSQVGLGSQFKVYLPKQLPQL</sequence>
<protein>
    <recommendedName>
        <fullName evidence="3">histidine kinase</fullName>
        <ecNumber evidence="3">2.7.13.3</ecNumber>
    </recommendedName>
</protein>
<dbReference type="Pfam" id="PF16736">
    <property type="entry name" value="sCache_like"/>
    <property type="match status" value="1"/>
</dbReference>
<dbReference type="InterPro" id="IPR000014">
    <property type="entry name" value="PAS"/>
</dbReference>
<comment type="subcellular location">
    <subcellularLocation>
        <location evidence="2">Cell membrane</location>
        <topology evidence="2">Multi-pass membrane protein</topology>
    </subcellularLocation>
</comment>
<dbReference type="CDD" id="cd00130">
    <property type="entry name" value="PAS"/>
    <property type="match status" value="1"/>
</dbReference>
<keyword evidence="10" id="KW-0902">Two-component regulatory system</keyword>
<evidence type="ECO:0000259" key="14">
    <source>
        <dbReference type="PROSITE" id="PS50112"/>
    </source>
</evidence>
<evidence type="ECO:0000256" key="7">
    <source>
        <dbReference type="ARBA" id="ARBA00022741"/>
    </source>
</evidence>
<evidence type="ECO:0000256" key="11">
    <source>
        <dbReference type="ARBA" id="ARBA00023136"/>
    </source>
</evidence>
<dbReference type="PROSITE" id="PS50109">
    <property type="entry name" value="HIS_KIN"/>
    <property type="match status" value="1"/>
</dbReference>
<name>A0ABS1J5Q5_9BACL</name>
<dbReference type="SUPFAM" id="SSF55874">
    <property type="entry name" value="ATPase domain of HSP90 chaperone/DNA topoisomerase II/histidine kinase"/>
    <property type="match status" value="1"/>
</dbReference>
<dbReference type="Gene3D" id="3.30.565.10">
    <property type="entry name" value="Histidine kinase-like ATPase, C-terminal domain"/>
    <property type="match status" value="1"/>
</dbReference>
<keyword evidence="8" id="KW-0418">Kinase</keyword>
<keyword evidence="9" id="KW-0067">ATP-binding</keyword>
<evidence type="ECO:0000313" key="16">
    <source>
        <dbReference type="EMBL" id="MBL0385505.1"/>
    </source>
</evidence>
<keyword evidence="4" id="KW-1003">Cell membrane</keyword>
<accession>A0ABS1J5Q5</accession>
<feature type="domain" description="PAS" evidence="14">
    <location>
        <begin position="253"/>
        <end position="298"/>
    </location>
</feature>
<dbReference type="Pfam" id="PF00512">
    <property type="entry name" value="HisKA"/>
    <property type="match status" value="1"/>
</dbReference>
<dbReference type="PANTHER" id="PTHR45453:SF1">
    <property type="entry name" value="PHOSPHATE REGULON SENSOR PROTEIN PHOR"/>
    <property type="match status" value="1"/>
</dbReference>
<dbReference type="InterPro" id="IPR003661">
    <property type="entry name" value="HisK_dim/P_dom"/>
</dbReference>
<dbReference type="Proteomes" id="UP000602284">
    <property type="component" value="Unassembled WGS sequence"/>
</dbReference>
<dbReference type="Gene3D" id="3.30.450.20">
    <property type="entry name" value="PAS domain"/>
    <property type="match status" value="2"/>
</dbReference>
<dbReference type="Pfam" id="PF13426">
    <property type="entry name" value="PAS_9"/>
    <property type="match status" value="1"/>
</dbReference>
<dbReference type="EC" id="2.7.13.3" evidence="3"/>
<evidence type="ECO:0000256" key="2">
    <source>
        <dbReference type="ARBA" id="ARBA00004651"/>
    </source>
</evidence>
<evidence type="ECO:0000256" key="4">
    <source>
        <dbReference type="ARBA" id="ARBA00022475"/>
    </source>
</evidence>
<comment type="catalytic activity">
    <reaction evidence="1">
        <text>ATP + protein L-histidine = ADP + protein N-phospho-L-histidine.</text>
        <dbReference type="EC" id="2.7.13.3"/>
    </reaction>
</comment>
<keyword evidence="11 12" id="KW-0472">Membrane</keyword>
<evidence type="ECO:0000256" key="8">
    <source>
        <dbReference type="ARBA" id="ARBA00022777"/>
    </source>
</evidence>
<feature type="domain" description="Histidine kinase" evidence="13">
    <location>
        <begin position="377"/>
        <end position="595"/>
    </location>
</feature>
<dbReference type="CDD" id="cd06225">
    <property type="entry name" value="HAMP"/>
    <property type="match status" value="1"/>
</dbReference>
<dbReference type="PRINTS" id="PR00344">
    <property type="entry name" value="BCTRLSENSOR"/>
</dbReference>
<dbReference type="PROSITE" id="PS50112">
    <property type="entry name" value="PAS"/>
    <property type="match status" value="1"/>
</dbReference>
<dbReference type="SMART" id="SM00388">
    <property type="entry name" value="HisKA"/>
    <property type="match status" value="1"/>
</dbReference>
<dbReference type="SMART" id="SM00387">
    <property type="entry name" value="HATPase_c"/>
    <property type="match status" value="1"/>
</dbReference>
<dbReference type="NCBIfam" id="NF046044">
    <property type="entry name" value="PnpS"/>
    <property type="match status" value="1"/>
</dbReference>
<dbReference type="SUPFAM" id="SSF55785">
    <property type="entry name" value="PYP-like sensor domain (PAS domain)"/>
    <property type="match status" value="1"/>
</dbReference>
<dbReference type="RefSeq" id="WP_201630816.1">
    <property type="nucleotide sequence ID" value="NZ_JAEQNB010000001.1"/>
</dbReference>
<dbReference type="NCBIfam" id="TIGR00229">
    <property type="entry name" value="sensory_box"/>
    <property type="match status" value="1"/>
</dbReference>
<dbReference type="SMART" id="SM00304">
    <property type="entry name" value="HAMP"/>
    <property type="match status" value="1"/>
</dbReference>
<dbReference type="EMBL" id="JAEQNB010000001">
    <property type="protein sequence ID" value="MBL0385505.1"/>
    <property type="molecule type" value="Genomic_DNA"/>
</dbReference>
<dbReference type="CDD" id="cd00082">
    <property type="entry name" value="HisKA"/>
    <property type="match status" value="1"/>
</dbReference>
<dbReference type="CDD" id="cd00075">
    <property type="entry name" value="HATPase"/>
    <property type="match status" value="1"/>
</dbReference>
<keyword evidence="6" id="KW-0808">Transferase</keyword>
<dbReference type="InterPro" id="IPR050351">
    <property type="entry name" value="BphY/WalK/GraS-like"/>
</dbReference>
<dbReference type="InterPro" id="IPR036890">
    <property type="entry name" value="HATPase_C_sf"/>
</dbReference>
<evidence type="ECO:0000313" key="17">
    <source>
        <dbReference type="Proteomes" id="UP000602284"/>
    </source>
</evidence>